<gene>
    <name evidence="2" type="ORF">AOB60_18425</name>
</gene>
<keyword evidence="3" id="KW-1185">Reference proteome</keyword>
<accession>A0A2N8PN40</accession>
<evidence type="ECO:0000313" key="2">
    <source>
        <dbReference type="EMBL" id="PNE42442.1"/>
    </source>
</evidence>
<keyword evidence="2" id="KW-0808">Transferase</keyword>
<evidence type="ECO:0000313" key="3">
    <source>
        <dbReference type="Proteomes" id="UP000236047"/>
    </source>
</evidence>
<feature type="non-terminal residue" evidence="2">
    <location>
        <position position="126"/>
    </location>
</feature>
<feature type="region of interest" description="Disordered" evidence="1">
    <location>
        <begin position="1"/>
        <end position="42"/>
    </location>
</feature>
<reference evidence="3" key="1">
    <citation type="submission" date="2015-09" db="EMBL/GenBank/DDBJ databases">
        <authorList>
            <person name="Graham D.E."/>
            <person name="Mahan K.M."/>
            <person name="Klingeman D.M."/>
            <person name="Fida T."/>
            <person name="Giannone R.J."/>
            <person name="Hettich R.L."/>
            <person name="Parry R.J."/>
            <person name="Spain J.C."/>
        </authorList>
    </citation>
    <scope>NUCLEOTIDE SEQUENCE [LARGE SCALE GENOMIC DNA]</scope>
    <source>
        <strain evidence="3">JCM 4701</strain>
    </source>
</reference>
<dbReference type="GO" id="GO:0016740">
    <property type="term" value="F:transferase activity"/>
    <property type="evidence" value="ECO:0007669"/>
    <property type="project" value="UniProtKB-KW"/>
</dbReference>
<sequence>MTAERADAPPAHAGRHARPPAGALPRPAAPAAAPVTPAPPGRAVPRRAVPVLLAAADALATAGATLLVDTDPALLAGLVPVLLLLNSRAGLYRPGPAPAALDEVAPLLGRAAAGWCAAGAALAALH</sequence>
<dbReference type="EMBL" id="LJSN01000002">
    <property type="protein sequence ID" value="PNE42442.1"/>
    <property type="molecule type" value="Genomic_DNA"/>
</dbReference>
<comment type="caution">
    <text evidence="2">The sequence shown here is derived from an EMBL/GenBank/DDBJ whole genome shotgun (WGS) entry which is preliminary data.</text>
</comment>
<feature type="compositionally biased region" description="Low complexity" evidence="1">
    <location>
        <begin position="19"/>
        <end position="35"/>
    </location>
</feature>
<dbReference type="AlphaFoldDB" id="A0A2N8PN40"/>
<proteinExistence type="predicted"/>
<protein>
    <submittedName>
        <fullName evidence="2">Sugar transferase</fullName>
    </submittedName>
</protein>
<evidence type="ECO:0000256" key="1">
    <source>
        <dbReference type="SAM" id="MobiDB-lite"/>
    </source>
</evidence>
<dbReference type="Proteomes" id="UP000236047">
    <property type="component" value="Unassembled WGS sequence"/>
</dbReference>
<organism evidence="2 3">
    <name type="scientific">Streptomyces noursei</name>
    <name type="common">Streptomyces albulus</name>
    <dbReference type="NCBI Taxonomy" id="1971"/>
    <lineage>
        <taxon>Bacteria</taxon>
        <taxon>Bacillati</taxon>
        <taxon>Actinomycetota</taxon>
        <taxon>Actinomycetes</taxon>
        <taxon>Kitasatosporales</taxon>
        <taxon>Streptomycetaceae</taxon>
        <taxon>Streptomyces</taxon>
    </lineage>
</organism>
<name>A0A2N8PN40_STRNR</name>